<feature type="region of interest" description="Disordered" evidence="1">
    <location>
        <begin position="186"/>
        <end position="236"/>
    </location>
</feature>
<reference evidence="2 3" key="1">
    <citation type="journal article" date="2021" name="Elife">
        <title>Chloroplast acquisition without the gene transfer in kleptoplastic sea slugs, Plakobranchus ocellatus.</title>
        <authorList>
            <person name="Maeda T."/>
            <person name="Takahashi S."/>
            <person name="Yoshida T."/>
            <person name="Shimamura S."/>
            <person name="Takaki Y."/>
            <person name="Nagai Y."/>
            <person name="Toyoda A."/>
            <person name="Suzuki Y."/>
            <person name="Arimoto A."/>
            <person name="Ishii H."/>
            <person name="Satoh N."/>
            <person name="Nishiyama T."/>
            <person name="Hasebe M."/>
            <person name="Maruyama T."/>
            <person name="Minagawa J."/>
            <person name="Obokata J."/>
            <person name="Shigenobu S."/>
        </authorList>
    </citation>
    <scope>NUCLEOTIDE SEQUENCE [LARGE SCALE GENOMIC DNA]</scope>
</reference>
<proteinExistence type="predicted"/>
<keyword evidence="3" id="KW-1185">Reference proteome</keyword>
<comment type="caution">
    <text evidence="2">The sequence shown here is derived from an EMBL/GenBank/DDBJ whole genome shotgun (WGS) entry which is preliminary data.</text>
</comment>
<accession>A0AAV4AE64</accession>
<dbReference type="Proteomes" id="UP000735302">
    <property type="component" value="Unassembled WGS sequence"/>
</dbReference>
<name>A0AAV4AE64_9GAST</name>
<sequence>MGSILNDQRHHRKHRHSQSERVSEGQLSKVTKTEGHHVLTRVQNTQSADVLTLTDEPFNSSKKFLVFPSKDESRQRNGFETRRSGVSFTSDRNNLKTFHSSHLPTQTDEGDSIASTKTVKGSSNKYPQQAYHSHPSHLLLGKNSVGFSQTVQSEVRLPNEQPTLLGVSKLSKDSDDMIMHHLSLQRGDYRPSSGRGSNGGLLDKPAQSFPEGVWSSRAKDHSPAHPVPALSSDQVHGDRCQPGCVEGAECVHLKHKSIWKCMCSGQLKSPHPETGCDQQARGEFR</sequence>
<dbReference type="AlphaFoldDB" id="A0AAV4AE64"/>
<protein>
    <submittedName>
        <fullName evidence="2">Uncharacterized protein</fullName>
    </submittedName>
</protein>
<feature type="compositionally biased region" description="Polar residues" evidence="1">
    <location>
        <begin position="84"/>
        <end position="130"/>
    </location>
</feature>
<evidence type="ECO:0000313" key="3">
    <source>
        <dbReference type="Proteomes" id="UP000735302"/>
    </source>
</evidence>
<feature type="compositionally biased region" description="Basic and acidic residues" evidence="1">
    <location>
        <begin position="74"/>
        <end position="83"/>
    </location>
</feature>
<dbReference type="EMBL" id="BLXT01003748">
    <property type="protein sequence ID" value="GFO05527.1"/>
    <property type="molecule type" value="Genomic_DNA"/>
</dbReference>
<evidence type="ECO:0000256" key="1">
    <source>
        <dbReference type="SAM" id="MobiDB-lite"/>
    </source>
</evidence>
<feature type="region of interest" description="Disordered" evidence="1">
    <location>
        <begin position="74"/>
        <end position="130"/>
    </location>
</feature>
<organism evidence="2 3">
    <name type="scientific">Plakobranchus ocellatus</name>
    <dbReference type="NCBI Taxonomy" id="259542"/>
    <lineage>
        <taxon>Eukaryota</taxon>
        <taxon>Metazoa</taxon>
        <taxon>Spiralia</taxon>
        <taxon>Lophotrochozoa</taxon>
        <taxon>Mollusca</taxon>
        <taxon>Gastropoda</taxon>
        <taxon>Heterobranchia</taxon>
        <taxon>Euthyneura</taxon>
        <taxon>Panpulmonata</taxon>
        <taxon>Sacoglossa</taxon>
        <taxon>Placobranchoidea</taxon>
        <taxon>Plakobranchidae</taxon>
        <taxon>Plakobranchus</taxon>
    </lineage>
</organism>
<feature type="region of interest" description="Disordered" evidence="1">
    <location>
        <begin position="1"/>
        <end position="37"/>
    </location>
</feature>
<gene>
    <name evidence="2" type="ORF">PoB_003203200</name>
</gene>
<evidence type="ECO:0000313" key="2">
    <source>
        <dbReference type="EMBL" id="GFO05527.1"/>
    </source>
</evidence>